<dbReference type="EMBL" id="JAUGZK010000003">
    <property type="protein sequence ID" value="MEE2023565.1"/>
    <property type="molecule type" value="Genomic_DNA"/>
</dbReference>
<gene>
    <name evidence="1" type="ORF">QWF21_04845</name>
</gene>
<evidence type="ECO:0000313" key="2">
    <source>
        <dbReference type="Proteomes" id="UP001339167"/>
    </source>
</evidence>
<reference evidence="1 2" key="1">
    <citation type="submission" date="2023-06" db="EMBL/GenBank/DDBJ databases">
        <title>Alkalimonas sp., MEB004 an alkaliphilic bacterium isolated from Lonar Lake, India.</title>
        <authorList>
            <person name="Joshi A."/>
            <person name="Thite S."/>
        </authorList>
    </citation>
    <scope>NUCLEOTIDE SEQUENCE [LARGE SCALE GENOMIC DNA]</scope>
    <source>
        <strain evidence="1 2">MEB004</strain>
    </source>
</reference>
<evidence type="ECO:0000313" key="1">
    <source>
        <dbReference type="EMBL" id="MEE2023565.1"/>
    </source>
</evidence>
<dbReference type="NCBIfam" id="TIGR03187">
    <property type="entry name" value="DGQHR"/>
    <property type="match status" value="1"/>
</dbReference>
<comment type="caution">
    <text evidence="1">The sequence shown here is derived from an EMBL/GenBank/DDBJ whole genome shotgun (WGS) entry which is preliminary data.</text>
</comment>
<name>A0ABU7JD39_9GAMM</name>
<sequence>MSNMRFFFPAAAGTQGSRPFYTACVPFGMLSRLMAIDTGNVMDRSQRQVDTKRANAISKYICENEESFVLPALTGVIEDETLEFIPASKGASVGELNLSMDATIKLFDGQHRATGILEAISQRRTLKSQQVTIQLFVNMSLADRQQAFSDINSNAKAVSASLNMTYNKRDNAVNAIKEEIAKVSCWEGQIDYEKNVVGKNTDKLFTYRHVVQASRLLLGIGPKQTPDPMLVTDISKWWNSIAEAVAWQWQVRVVKDVGPENSVAFTAAGLMTLARVYRQLTDKYGCKYSVGKYAIALGNIDWRKSNEMWLGNLVDEKGNMRSGTAGQIEAAEQIVEAVSAFCEMM</sequence>
<dbReference type="Proteomes" id="UP001339167">
    <property type="component" value="Unassembled WGS sequence"/>
</dbReference>
<keyword evidence="2" id="KW-1185">Reference proteome</keyword>
<dbReference type="RefSeq" id="WP_330086920.1">
    <property type="nucleotide sequence ID" value="NZ_JAUGZK010000003.1"/>
</dbReference>
<accession>A0ABU7JD39</accession>
<dbReference type="Pfam" id="PF14072">
    <property type="entry name" value="DndB"/>
    <property type="match status" value="1"/>
</dbReference>
<protein>
    <submittedName>
        <fullName evidence="1">DNA sulfur modification protein DndB</fullName>
    </submittedName>
</protein>
<organism evidence="1 2">
    <name type="scientific">Alkalimonas mucilaginosa</name>
    <dbReference type="NCBI Taxonomy" id="3057676"/>
    <lineage>
        <taxon>Bacteria</taxon>
        <taxon>Pseudomonadati</taxon>
        <taxon>Pseudomonadota</taxon>
        <taxon>Gammaproteobacteria</taxon>
        <taxon>Alkalimonas</taxon>
    </lineage>
</organism>
<proteinExistence type="predicted"/>
<dbReference type="InterPro" id="IPR017601">
    <property type="entry name" value="DGQHR-contain_dom"/>
</dbReference>
<dbReference type="InterPro" id="IPR017642">
    <property type="entry name" value="DNA_S_mod_DndB"/>
</dbReference>
<dbReference type="CDD" id="cd16412">
    <property type="entry name" value="dndB"/>
    <property type="match status" value="1"/>
</dbReference>